<proteinExistence type="predicted"/>
<dbReference type="InterPro" id="IPR012318">
    <property type="entry name" value="HTH_CRP"/>
</dbReference>
<evidence type="ECO:0000259" key="5">
    <source>
        <dbReference type="PROSITE" id="PS50042"/>
    </source>
</evidence>
<dbReference type="InterPro" id="IPR050397">
    <property type="entry name" value="Env_Response_Regulators"/>
</dbReference>
<feature type="region of interest" description="Disordered" evidence="4">
    <location>
        <begin position="1"/>
        <end position="37"/>
    </location>
</feature>
<evidence type="ECO:0000256" key="2">
    <source>
        <dbReference type="ARBA" id="ARBA00023125"/>
    </source>
</evidence>
<dbReference type="InterPro" id="IPR018490">
    <property type="entry name" value="cNMP-bd_dom_sf"/>
</dbReference>
<keyword evidence="2" id="KW-0238">DNA-binding</keyword>
<accession>A0A512NIJ1</accession>
<sequence>MPASDKSKAATRPKKSGIKKVGNAMARRRTARKSSSKQDFDTEAFLTTVGAGRTISTYKAKTYIFRQGTECDAVFYIQKGQVELSVVSKQGKERVVGVLGPGAFLGESCLAGHPRYLASARASTEAMVARVETATLSRALNDHPAMSQRFMAFLLLRNSQVEADLVDQLFNSSEKRLARLLVMLAQVGQEAELRTVTTPISQEVMAARVGTTRSRINYFMNKFRKLGLIEYNGELKVHSSLLNVIIRD</sequence>
<protein>
    <submittedName>
        <fullName evidence="7">Crp/Fnr family transcriptional regulator</fullName>
    </submittedName>
</protein>
<dbReference type="SMART" id="SM00100">
    <property type="entry name" value="cNMP"/>
    <property type="match status" value="1"/>
</dbReference>
<evidence type="ECO:0000256" key="4">
    <source>
        <dbReference type="SAM" id="MobiDB-lite"/>
    </source>
</evidence>
<keyword evidence="1" id="KW-0805">Transcription regulation</keyword>
<dbReference type="InterPro" id="IPR014710">
    <property type="entry name" value="RmlC-like_jellyroll"/>
</dbReference>
<gene>
    <name evidence="7" type="ORF">RSO01_59390</name>
</gene>
<feature type="domain" description="HTH crp-type" evidence="6">
    <location>
        <begin position="171"/>
        <end position="248"/>
    </location>
</feature>
<dbReference type="Proteomes" id="UP000321058">
    <property type="component" value="Unassembled WGS sequence"/>
</dbReference>
<keyword evidence="8" id="KW-1185">Reference proteome</keyword>
<organism evidence="7 8">
    <name type="scientific">Reyranella soli</name>
    <dbReference type="NCBI Taxonomy" id="1230389"/>
    <lineage>
        <taxon>Bacteria</taxon>
        <taxon>Pseudomonadati</taxon>
        <taxon>Pseudomonadota</taxon>
        <taxon>Alphaproteobacteria</taxon>
        <taxon>Hyphomicrobiales</taxon>
        <taxon>Reyranellaceae</taxon>
        <taxon>Reyranella</taxon>
    </lineage>
</organism>
<dbReference type="CDD" id="cd00038">
    <property type="entry name" value="CAP_ED"/>
    <property type="match status" value="1"/>
</dbReference>
<comment type="caution">
    <text evidence="7">The sequence shown here is derived from an EMBL/GenBank/DDBJ whole genome shotgun (WGS) entry which is preliminary data.</text>
</comment>
<dbReference type="PANTHER" id="PTHR24567">
    <property type="entry name" value="CRP FAMILY TRANSCRIPTIONAL REGULATORY PROTEIN"/>
    <property type="match status" value="1"/>
</dbReference>
<dbReference type="SUPFAM" id="SSF51206">
    <property type="entry name" value="cAMP-binding domain-like"/>
    <property type="match status" value="1"/>
</dbReference>
<dbReference type="GO" id="GO:0003700">
    <property type="term" value="F:DNA-binding transcription factor activity"/>
    <property type="evidence" value="ECO:0007669"/>
    <property type="project" value="TreeGrafter"/>
</dbReference>
<feature type="domain" description="Cyclic nucleotide-binding" evidence="5">
    <location>
        <begin position="58"/>
        <end position="157"/>
    </location>
</feature>
<evidence type="ECO:0000313" key="7">
    <source>
        <dbReference type="EMBL" id="GEP58773.1"/>
    </source>
</evidence>
<keyword evidence="3" id="KW-0804">Transcription</keyword>
<feature type="compositionally biased region" description="Basic residues" evidence="4">
    <location>
        <begin position="26"/>
        <end position="35"/>
    </location>
</feature>
<evidence type="ECO:0000259" key="6">
    <source>
        <dbReference type="PROSITE" id="PS51063"/>
    </source>
</evidence>
<name>A0A512NIJ1_9HYPH</name>
<dbReference type="SUPFAM" id="SSF46785">
    <property type="entry name" value="Winged helix' DNA-binding domain"/>
    <property type="match status" value="1"/>
</dbReference>
<dbReference type="Pfam" id="PF00027">
    <property type="entry name" value="cNMP_binding"/>
    <property type="match status" value="1"/>
</dbReference>
<dbReference type="PROSITE" id="PS51063">
    <property type="entry name" value="HTH_CRP_2"/>
    <property type="match status" value="1"/>
</dbReference>
<evidence type="ECO:0000313" key="8">
    <source>
        <dbReference type="Proteomes" id="UP000321058"/>
    </source>
</evidence>
<dbReference type="AlphaFoldDB" id="A0A512NIJ1"/>
<evidence type="ECO:0000256" key="3">
    <source>
        <dbReference type="ARBA" id="ARBA00023163"/>
    </source>
</evidence>
<dbReference type="Pfam" id="PF13545">
    <property type="entry name" value="HTH_Crp_2"/>
    <property type="match status" value="1"/>
</dbReference>
<dbReference type="GO" id="GO:0003677">
    <property type="term" value="F:DNA binding"/>
    <property type="evidence" value="ECO:0007669"/>
    <property type="project" value="UniProtKB-KW"/>
</dbReference>
<evidence type="ECO:0000256" key="1">
    <source>
        <dbReference type="ARBA" id="ARBA00023015"/>
    </source>
</evidence>
<dbReference type="PANTHER" id="PTHR24567:SF68">
    <property type="entry name" value="DNA-BINDING TRANSCRIPTIONAL DUAL REGULATOR CRP"/>
    <property type="match status" value="1"/>
</dbReference>
<dbReference type="EMBL" id="BKAJ01000110">
    <property type="protein sequence ID" value="GEP58773.1"/>
    <property type="molecule type" value="Genomic_DNA"/>
</dbReference>
<dbReference type="PROSITE" id="PS50042">
    <property type="entry name" value="CNMP_BINDING_3"/>
    <property type="match status" value="1"/>
</dbReference>
<reference evidence="7 8" key="1">
    <citation type="submission" date="2019-07" db="EMBL/GenBank/DDBJ databases">
        <title>Whole genome shotgun sequence of Reyranella soli NBRC 108950.</title>
        <authorList>
            <person name="Hosoyama A."/>
            <person name="Uohara A."/>
            <person name="Ohji S."/>
            <person name="Ichikawa N."/>
        </authorList>
    </citation>
    <scope>NUCLEOTIDE SEQUENCE [LARGE SCALE GENOMIC DNA]</scope>
    <source>
        <strain evidence="7 8">NBRC 108950</strain>
    </source>
</reference>
<dbReference type="Gene3D" id="2.60.120.10">
    <property type="entry name" value="Jelly Rolls"/>
    <property type="match status" value="1"/>
</dbReference>
<feature type="compositionally biased region" description="Basic residues" evidence="4">
    <location>
        <begin position="9"/>
        <end position="18"/>
    </location>
</feature>
<dbReference type="InterPro" id="IPR000595">
    <property type="entry name" value="cNMP-bd_dom"/>
</dbReference>
<dbReference type="InterPro" id="IPR036390">
    <property type="entry name" value="WH_DNA-bd_sf"/>
</dbReference>
<dbReference type="GO" id="GO:0005829">
    <property type="term" value="C:cytosol"/>
    <property type="evidence" value="ECO:0007669"/>
    <property type="project" value="TreeGrafter"/>
</dbReference>